<protein>
    <submittedName>
        <fullName evidence="2">DUF1501 domain-containing protein</fullName>
    </submittedName>
</protein>
<sequence>MSNSPLPSVTRRTAVQAGSLGLLGLGLADLPKLHAATPADIGTAKSCIYIFLSGGLSQLESFDLKPEAPDGVRGEFLPIATKAPGLDVSEHLPGLAMRGDQWAVVRSVTHPTNDHTLGHYFMLTGRSVKSVGFAGDRTPRPSDWPSIASVVGDALPPRNRQLPPAIVLPERLVHWSGGVIPGNYGGQMGSQRDPFFIEASPYGDPMWRGAYPEFTFPNQTKKPPASPDDRVYQAPNLTLSPGMSLGRVNHRADLLRELDRQRRDLEEQATVQRYDAQQQSALSLLASPDVRHAFDVTSADDATQRRYGRNSFGWSLLMAYRLVAAGVNLVQVNLGNNETWDNHGEIFYRLREKLFPPTDRALCALIDDLQASGLFDRTLVVMASEFGRTPKLSTLDDSYHAAGRDHWGAVQSVFFAGGGIRGGTVVGSSDKIGAYPASSPHSPEDMAATIYHALGIPDTAVWHDELKRPHPIYHGQPIAALF</sequence>
<dbReference type="SUPFAM" id="SSF53649">
    <property type="entry name" value="Alkaline phosphatase-like"/>
    <property type="match status" value="1"/>
</dbReference>
<evidence type="ECO:0000313" key="2">
    <source>
        <dbReference type="EMBL" id="HEN17028.1"/>
    </source>
</evidence>
<dbReference type="PROSITE" id="PS51318">
    <property type="entry name" value="TAT"/>
    <property type="match status" value="1"/>
</dbReference>
<feature type="coiled-coil region" evidence="1">
    <location>
        <begin position="248"/>
        <end position="275"/>
    </location>
</feature>
<organism evidence="2">
    <name type="scientific">Schlesneria paludicola</name>
    <dbReference type="NCBI Taxonomy" id="360056"/>
    <lineage>
        <taxon>Bacteria</taxon>
        <taxon>Pseudomonadati</taxon>
        <taxon>Planctomycetota</taxon>
        <taxon>Planctomycetia</taxon>
        <taxon>Planctomycetales</taxon>
        <taxon>Planctomycetaceae</taxon>
        <taxon>Schlesneria</taxon>
    </lineage>
</organism>
<dbReference type="EMBL" id="DSOK01000448">
    <property type="protein sequence ID" value="HEN17028.1"/>
    <property type="molecule type" value="Genomic_DNA"/>
</dbReference>
<dbReference type="PANTHER" id="PTHR43737">
    <property type="entry name" value="BLL7424 PROTEIN"/>
    <property type="match status" value="1"/>
</dbReference>
<name>A0A7C2NXQ3_9PLAN</name>
<dbReference type="Pfam" id="PF07394">
    <property type="entry name" value="DUF1501"/>
    <property type="match status" value="1"/>
</dbReference>
<reference evidence="2" key="1">
    <citation type="journal article" date="2020" name="mSystems">
        <title>Genome- and Community-Level Interaction Insights into Carbon Utilization and Element Cycling Functions of Hydrothermarchaeota in Hydrothermal Sediment.</title>
        <authorList>
            <person name="Zhou Z."/>
            <person name="Liu Y."/>
            <person name="Xu W."/>
            <person name="Pan J."/>
            <person name="Luo Z.H."/>
            <person name="Li M."/>
        </authorList>
    </citation>
    <scope>NUCLEOTIDE SEQUENCE [LARGE SCALE GENOMIC DNA]</scope>
    <source>
        <strain evidence="2">SpSt-339</strain>
    </source>
</reference>
<dbReference type="InterPro" id="IPR010869">
    <property type="entry name" value="DUF1501"/>
</dbReference>
<dbReference type="InterPro" id="IPR006311">
    <property type="entry name" value="TAT_signal"/>
</dbReference>
<dbReference type="AlphaFoldDB" id="A0A7C2NXQ3"/>
<keyword evidence="1" id="KW-0175">Coiled coil</keyword>
<comment type="caution">
    <text evidence="2">The sequence shown here is derived from an EMBL/GenBank/DDBJ whole genome shotgun (WGS) entry which is preliminary data.</text>
</comment>
<proteinExistence type="predicted"/>
<gene>
    <name evidence="2" type="ORF">ENQ76_16335</name>
</gene>
<dbReference type="InterPro" id="IPR017850">
    <property type="entry name" value="Alkaline_phosphatase_core_sf"/>
</dbReference>
<accession>A0A7C2NXQ3</accession>
<dbReference type="PANTHER" id="PTHR43737:SF1">
    <property type="entry name" value="DUF1501 DOMAIN-CONTAINING PROTEIN"/>
    <property type="match status" value="1"/>
</dbReference>
<evidence type="ECO:0000256" key="1">
    <source>
        <dbReference type="SAM" id="Coils"/>
    </source>
</evidence>